<dbReference type="PANTHER" id="PTHR43756:SF5">
    <property type="entry name" value="CHOLINE MONOOXYGENASE, CHLOROPLASTIC"/>
    <property type="match status" value="1"/>
</dbReference>
<dbReference type="SUPFAM" id="SSF50022">
    <property type="entry name" value="ISP domain"/>
    <property type="match status" value="1"/>
</dbReference>
<dbReference type="InterPro" id="IPR036922">
    <property type="entry name" value="Rieske_2Fe-2S_sf"/>
</dbReference>
<dbReference type="OrthoDB" id="9790995at2"/>
<evidence type="ECO:0000313" key="9">
    <source>
        <dbReference type="EMBL" id="TYC55307.1"/>
    </source>
</evidence>
<evidence type="ECO:0000313" key="10">
    <source>
        <dbReference type="Proteomes" id="UP000389128"/>
    </source>
</evidence>
<dbReference type="GO" id="GO:0051213">
    <property type="term" value="F:dioxygenase activity"/>
    <property type="evidence" value="ECO:0007669"/>
    <property type="project" value="UniProtKB-KW"/>
</dbReference>
<organism evidence="9 10">
    <name type="scientific">Zoogloea oleivorans</name>
    <dbReference type="NCBI Taxonomy" id="1552750"/>
    <lineage>
        <taxon>Bacteria</taxon>
        <taxon>Pseudomonadati</taxon>
        <taxon>Pseudomonadota</taxon>
        <taxon>Betaproteobacteria</taxon>
        <taxon>Rhodocyclales</taxon>
        <taxon>Zoogloeaceae</taxon>
        <taxon>Zoogloea</taxon>
    </lineage>
</organism>
<evidence type="ECO:0000256" key="1">
    <source>
        <dbReference type="ARBA" id="ARBA00001962"/>
    </source>
</evidence>
<evidence type="ECO:0000256" key="2">
    <source>
        <dbReference type="ARBA" id="ARBA00008751"/>
    </source>
</evidence>
<keyword evidence="3" id="KW-0001">2Fe-2S</keyword>
<dbReference type="GO" id="GO:0051537">
    <property type="term" value="F:2 iron, 2 sulfur cluster binding"/>
    <property type="evidence" value="ECO:0007669"/>
    <property type="project" value="UniProtKB-KW"/>
</dbReference>
<dbReference type="Pfam" id="PF00355">
    <property type="entry name" value="Rieske"/>
    <property type="match status" value="1"/>
</dbReference>
<dbReference type="PRINTS" id="PR00090">
    <property type="entry name" value="RNGDIOXGNASE"/>
</dbReference>
<dbReference type="CDD" id="cd03469">
    <property type="entry name" value="Rieske_RO_Alpha_N"/>
    <property type="match status" value="1"/>
</dbReference>
<keyword evidence="7" id="KW-0411">Iron-sulfur</keyword>
<dbReference type="InterPro" id="IPR001663">
    <property type="entry name" value="Rng_hydr_dOase-A"/>
</dbReference>
<dbReference type="EMBL" id="SDKK01000013">
    <property type="protein sequence ID" value="TYC55307.1"/>
    <property type="molecule type" value="Genomic_DNA"/>
</dbReference>
<keyword evidence="4" id="KW-0479">Metal-binding</keyword>
<keyword evidence="5" id="KW-0560">Oxidoreductase</keyword>
<comment type="cofactor">
    <cofactor evidence="1">
        <name>Fe cation</name>
        <dbReference type="ChEBI" id="CHEBI:24875"/>
    </cofactor>
</comment>
<dbReference type="RefSeq" id="WP_148579874.1">
    <property type="nucleotide sequence ID" value="NZ_SDKK01000013.1"/>
</dbReference>
<evidence type="ECO:0000256" key="3">
    <source>
        <dbReference type="ARBA" id="ARBA00022714"/>
    </source>
</evidence>
<keyword evidence="10" id="KW-1185">Reference proteome</keyword>
<dbReference type="Pfam" id="PF00848">
    <property type="entry name" value="Ring_hydroxyl_A"/>
    <property type="match status" value="1"/>
</dbReference>
<accession>A0A6C2CM60</accession>
<dbReference type="GO" id="GO:0005506">
    <property type="term" value="F:iron ion binding"/>
    <property type="evidence" value="ECO:0007669"/>
    <property type="project" value="InterPro"/>
</dbReference>
<name>A0A6C2CM60_9RHOO</name>
<dbReference type="Gene3D" id="2.102.10.10">
    <property type="entry name" value="Rieske [2Fe-2S] iron-sulphur domain"/>
    <property type="match status" value="1"/>
</dbReference>
<dbReference type="InterPro" id="IPR015879">
    <property type="entry name" value="Ring_hydroxy_dOase_asu_C_dom"/>
</dbReference>
<dbReference type="Gene3D" id="3.90.380.10">
    <property type="entry name" value="Naphthalene 1,2-dioxygenase Alpha Subunit, Chain A, domain 1"/>
    <property type="match status" value="1"/>
</dbReference>
<reference evidence="9 10" key="1">
    <citation type="submission" date="2019-01" db="EMBL/GenBank/DDBJ databases">
        <title>Zoogloea oleivorans genome sequencing and assembly.</title>
        <authorList>
            <person name="Tancsics A."/>
            <person name="Farkas M."/>
            <person name="Kriszt B."/>
            <person name="Maroti G."/>
            <person name="Horvath B."/>
        </authorList>
    </citation>
    <scope>NUCLEOTIDE SEQUENCE [LARGE SCALE GENOMIC DNA]</scope>
    <source>
        <strain evidence="9 10">Buc</strain>
    </source>
</reference>
<evidence type="ECO:0000256" key="5">
    <source>
        <dbReference type="ARBA" id="ARBA00023002"/>
    </source>
</evidence>
<protein>
    <submittedName>
        <fullName evidence="9">Aromatic ring-hydroxylating dioxygenase subunit alpha</fullName>
    </submittedName>
</protein>
<comment type="caution">
    <text evidence="9">The sequence shown here is derived from an EMBL/GenBank/DDBJ whole genome shotgun (WGS) entry which is preliminary data.</text>
</comment>
<proteinExistence type="inferred from homology"/>
<evidence type="ECO:0000256" key="6">
    <source>
        <dbReference type="ARBA" id="ARBA00023004"/>
    </source>
</evidence>
<feature type="domain" description="Rieske" evidence="8">
    <location>
        <begin position="72"/>
        <end position="179"/>
    </location>
</feature>
<dbReference type="PROSITE" id="PS51296">
    <property type="entry name" value="RIESKE"/>
    <property type="match status" value="1"/>
</dbReference>
<dbReference type="PANTHER" id="PTHR43756">
    <property type="entry name" value="CHOLINE MONOOXYGENASE, CHLOROPLASTIC"/>
    <property type="match status" value="1"/>
</dbReference>
<comment type="similarity">
    <text evidence="2">Belongs to the bacterial ring-hydroxylating dioxygenase alpha subunit family.</text>
</comment>
<dbReference type="SUPFAM" id="SSF55961">
    <property type="entry name" value="Bet v1-like"/>
    <property type="match status" value="1"/>
</dbReference>
<evidence type="ECO:0000256" key="4">
    <source>
        <dbReference type="ARBA" id="ARBA00022723"/>
    </source>
</evidence>
<dbReference type="CDD" id="cd08882">
    <property type="entry name" value="RHO_alpha_C_MupW-like"/>
    <property type="match status" value="1"/>
</dbReference>
<dbReference type="InterPro" id="IPR017941">
    <property type="entry name" value="Rieske_2Fe-2S"/>
</dbReference>
<dbReference type="Proteomes" id="UP000389128">
    <property type="component" value="Unassembled WGS sequence"/>
</dbReference>
<evidence type="ECO:0000259" key="8">
    <source>
        <dbReference type="PROSITE" id="PS51296"/>
    </source>
</evidence>
<sequence>MNKPEEKFVLLPQDSAGDPDVFQQLLKQETVPVPDYLAPCNPGFSDDNLSVDRYISRDFHRQEAEKMWPKVWQFVGREEQIPKAGDHLVYDIVDDSIIVMRGDDGVIRGFHNSCLHRGRALRTSGGTVGQLKCPYHGFTWDLKGKLESIPCAWDFKYLKKEEQNLPEVRVESWKGFVFINMDPDAKPLLEHLDVLPEHFRDYAFERSVIIAHVQRKVPVNWKVAQEAFMESMHAHVTHPQLLTFTGDCDSQYDMYGDNISRSVTPMAVPSSHTKGVVEPLVLHDILEESGRMADSDGDAHKLPEGQTTRQYIGELNRRIFGEASGRDLSHVTLAELQDAILYSIFPNTQIWSGYCGNILYRVIPDGDNHESCLFDVMLLWRHKEGEVPPAPARFNRLPDDQPFSAAAELMALGPVFDQDMRNMVAMTKGMKASKKGAVSLASYQESRIRHHHLTLDKYLGSGSAK</sequence>
<evidence type="ECO:0000256" key="7">
    <source>
        <dbReference type="ARBA" id="ARBA00023014"/>
    </source>
</evidence>
<keyword evidence="6" id="KW-0408">Iron</keyword>
<dbReference type="AlphaFoldDB" id="A0A6C2CM60"/>
<keyword evidence="9" id="KW-0223">Dioxygenase</keyword>
<gene>
    <name evidence="9" type="ORF">ETQ85_14945</name>
</gene>